<evidence type="ECO:0000256" key="17">
    <source>
        <dbReference type="RuleBase" id="RU000515"/>
    </source>
</evidence>
<dbReference type="FunFam" id="3.20.20.70:FF:000048">
    <property type="entry name" value="Delta-aminolevulinic acid dehydratase"/>
    <property type="match status" value="1"/>
</dbReference>
<dbReference type="GO" id="GO:0006782">
    <property type="term" value="P:protoporphyrinogen IX biosynthetic process"/>
    <property type="evidence" value="ECO:0007669"/>
    <property type="project" value="UniProtKB-UniPathway"/>
</dbReference>
<dbReference type="Proteomes" id="UP000076532">
    <property type="component" value="Unassembled WGS sequence"/>
</dbReference>
<evidence type="ECO:0000256" key="3">
    <source>
        <dbReference type="ARBA" id="ARBA00008055"/>
    </source>
</evidence>
<feature type="active site" description="Schiff-base intermediate with substrate" evidence="14">
    <location>
        <position position="198"/>
    </location>
</feature>
<dbReference type="Gene3D" id="3.20.20.70">
    <property type="entry name" value="Aldolase class I"/>
    <property type="match status" value="1"/>
</dbReference>
<feature type="binding site" evidence="15">
    <location>
        <position position="317"/>
    </location>
    <ligand>
        <name>5-aminolevulinate</name>
        <dbReference type="ChEBI" id="CHEBI:356416"/>
        <label>2</label>
    </ligand>
</feature>
<keyword evidence="10 17" id="KW-0456">Lyase</keyword>
<evidence type="ECO:0000256" key="8">
    <source>
        <dbReference type="ARBA" id="ARBA00022833"/>
    </source>
</evidence>
<evidence type="ECO:0000256" key="14">
    <source>
        <dbReference type="PIRSR" id="PIRSR001415-1"/>
    </source>
</evidence>
<comment type="function">
    <text evidence="12">Catalyzes an early step in the biosynthesis of tetrapyrroles. Binds two molecules of 5-aminolevulinate per subunit, each at a distinct site, and catalyzes their condensation to form porphobilinogen.</text>
</comment>
<dbReference type="OrthoDB" id="1530at2759"/>
<dbReference type="STRING" id="436010.A0A166WWT0"/>
<evidence type="ECO:0000256" key="4">
    <source>
        <dbReference type="ARBA" id="ARBA00011823"/>
    </source>
</evidence>
<evidence type="ECO:0000256" key="5">
    <source>
        <dbReference type="ARBA" id="ARBA00012053"/>
    </source>
</evidence>
<dbReference type="CDD" id="cd04824">
    <property type="entry name" value="eu_ALAD_PBGS_cysteine_rich"/>
    <property type="match status" value="1"/>
</dbReference>
<comment type="catalytic activity">
    <reaction evidence="13 17">
        <text>2 5-aminolevulinate = porphobilinogen + 2 H2O + H(+)</text>
        <dbReference type="Rhea" id="RHEA:24064"/>
        <dbReference type="ChEBI" id="CHEBI:15377"/>
        <dbReference type="ChEBI" id="CHEBI:15378"/>
        <dbReference type="ChEBI" id="CHEBI:58126"/>
        <dbReference type="ChEBI" id="CHEBI:356416"/>
        <dbReference type="EC" id="4.2.1.24"/>
    </reaction>
</comment>
<keyword evidence="11 17" id="KW-0627">Porphyrin biosynthesis</keyword>
<feature type="binding site" evidence="15">
    <location>
        <position position="208"/>
    </location>
    <ligand>
        <name>5-aminolevulinate</name>
        <dbReference type="ChEBI" id="CHEBI:356416"/>
        <label>1</label>
    </ligand>
</feature>
<evidence type="ECO:0000256" key="9">
    <source>
        <dbReference type="ARBA" id="ARBA00023133"/>
    </source>
</evidence>
<dbReference type="PANTHER" id="PTHR11458">
    <property type="entry name" value="DELTA-AMINOLEVULINIC ACID DEHYDRATASE"/>
    <property type="match status" value="1"/>
</dbReference>
<evidence type="ECO:0000256" key="13">
    <source>
        <dbReference type="ARBA" id="ARBA00047651"/>
    </source>
</evidence>
<evidence type="ECO:0000256" key="15">
    <source>
        <dbReference type="PIRSR" id="PIRSR001415-2"/>
    </source>
</evidence>
<feature type="binding site" evidence="16">
    <location>
        <position position="123"/>
    </location>
    <ligand>
        <name>Zn(2+)</name>
        <dbReference type="ChEBI" id="CHEBI:29105"/>
        <note>catalytic</note>
    </ligand>
</feature>
<keyword evidence="8 16" id="KW-0862">Zinc</keyword>
<dbReference type="GO" id="GO:0008270">
    <property type="term" value="F:zinc ion binding"/>
    <property type="evidence" value="ECO:0007669"/>
    <property type="project" value="TreeGrafter"/>
</dbReference>
<gene>
    <name evidence="19" type="ORF">FIBSPDRAFT_771591</name>
</gene>
<protein>
    <recommendedName>
        <fullName evidence="6 17">Delta-aminolevulinic acid dehydratase</fullName>
        <ecNumber evidence="5 17">4.2.1.24</ecNumber>
    </recommendedName>
</protein>
<proteinExistence type="inferred from homology"/>
<dbReference type="InterPro" id="IPR030656">
    <property type="entry name" value="ALAD_AS"/>
</dbReference>
<dbReference type="EMBL" id="KV417480">
    <property type="protein sequence ID" value="KZP34190.1"/>
    <property type="molecule type" value="Genomic_DNA"/>
</dbReference>
<feature type="binding site" evidence="16">
    <location>
        <position position="131"/>
    </location>
    <ligand>
        <name>Zn(2+)</name>
        <dbReference type="ChEBI" id="CHEBI:29105"/>
        <note>catalytic</note>
    </ligand>
</feature>
<keyword evidence="20" id="KW-1185">Reference proteome</keyword>
<evidence type="ECO:0000313" key="19">
    <source>
        <dbReference type="EMBL" id="KZP34190.1"/>
    </source>
</evidence>
<evidence type="ECO:0000256" key="18">
    <source>
        <dbReference type="RuleBase" id="RU004161"/>
    </source>
</evidence>
<dbReference type="PANTHER" id="PTHR11458:SF0">
    <property type="entry name" value="DELTA-AMINOLEVULINIC ACID DEHYDRATASE"/>
    <property type="match status" value="1"/>
</dbReference>
<dbReference type="PROSITE" id="PS00169">
    <property type="entry name" value="D_ALA_DEHYDRATASE"/>
    <property type="match status" value="1"/>
</dbReference>
<organism evidence="19 20">
    <name type="scientific">Athelia psychrophila</name>
    <dbReference type="NCBI Taxonomy" id="1759441"/>
    <lineage>
        <taxon>Eukaryota</taxon>
        <taxon>Fungi</taxon>
        <taxon>Dikarya</taxon>
        <taxon>Basidiomycota</taxon>
        <taxon>Agaricomycotina</taxon>
        <taxon>Agaricomycetes</taxon>
        <taxon>Agaricomycetidae</taxon>
        <taxon>Atheliales</taxon>
        <taxon>Atheliaceae</taxon>
        <taxon>Athelia</taxon>
    </lineage>
</organism>
<feature type="active site" description="Schiff-base intermediate with substrate" evidence="14">
    <location>
        <position position="251"/>
    </location>
</feature>
<evidence type="ECO:0000256" key="16">
    <source>
        <dbReference type="PIRSR" id="PIRSR001415-3"/>
    </source>
</evidence>
<evidence type="ECO:0000256" key="7">
    <source>
        <dbReference type="ARBA" id="ARBA00022723"/>
    </source>
</evidence>
<evidence type="ECO:0000256" key="10">
    <source>
        <dbReference type="ARBA" id="ARBA00023239"/>
    </source>
</evidence>
<dbReference type="UniPathway" id="UPA00251">
    <property type="reaction ID" value="UER00318"/>
</dbReference>
<evidence type="ECO:0000256" key="12">
    <source>
        <dbReference type="ARBA" id="ARBA00025628"/>
    </source>
</evidence>
<dbReference type="PRINTS" id="PR00144">
    <property type="entry name" value="DALDHYDRTASE"/>
</dbReference>
<dbReference type="SMART" id="SM01004">
    <property type="entry name" value="ALAD"/>
    <property type="match status" value="1"/>
</dbReference>
<keyword evidence="7 16" id="KW-0479">Metal-binding</keyword>
<evidence type="ECO:0000256" key="11">
    <source>
        <dbReference type="ARBA" id="ARBA00023244"/>
    </source>
</evidence>
<dbReference type="PIRSF" id="PIRSF001415">
    <property type="entry name" value="Porphbilin_synth"/>
    <property type="match status" value="1"/>
</dbReference>
<comment type="cofactor">
    <cofactor evidence="1">
        <name>Zn(2+)</name>
        <dbReference type="ChEBI" id="CHEBI:29105"/>
    </cofactor>
</comment>
<dbReference type="NCBIfam" id="NF006762">
    <property type="entry name" value="PRK09283.1"/>
    <property type="match status" value="1"/>
</dbReference>
<comment type="subunit">
    <text evidence="4 17">Homooctamer.</text>
</comment>
<dbReference type="SUPFAM" id="SSF51569">
    <property type="entry name" value="Aldolase"/>
    <property type="match status" value="1"/>
</dbReference>
<name>A0A166WWT0_9AGAM</name>
<comment type="similarity">
    <text evidence="3 18">Belongs to the ALAD family.</text>
</comment>
<keyword evidence="9" id="KW-0350">Heme biosynthesis</keyword>
<feature type="binding site" evidence="16">
    <location>
        <position position="121"/>
    </location>
    <ligand>
        <name>Zn(2+)</name>
        <dbReference type="ChEBI" id="CHEBI:29105"/>
        <note>catalytic</note>
    </ligand>
</feature>
<dbReference type="GO" id="GO:0005829">
    <property type="term" value="C:cytosol"/>
    <property type="evidence" value="ECO:0007669"/>
    <property type="project" value="TreeGrafter"/>
</dbReference>
<dbReference type="Pfam" id="PF00490">
    <property type="entry name" value="ALAD"/>
    <property type="match status" value="1"/>
</dbReference>
<dbReference type="InterPro" id="IPR001731">
    <property type="entry name" value="ALAD"/>
</dbReference>
<feature type="binding site" evidence="15">
    <location>
        <position position="220"/>
    </location>
    <ligand>
        <name>5-aminolevulinate</name>
        <dbReference type="ChEBI" id="CHEBI:356416"/>
        <label>1</label>
    </ligand>
</feature>
<accession>A0A166WWT0</accession>
<dbReference type="InterPro" id="IPR013785">
    <property type="entry name" value="Aldolase_TIM"/>
</dbReference>
<dbReference type="GO" id="GO:0004655">
    <property type="term" value="F:porphobilinogen synthase activity"/>
    <property type="evidence" value="ECO:0007669"/>
    <property type="project" value="UniProtKB-EC"/>
</dbReference>
<reference evidence="19 20" key="1">
    <citation type="journal article" date="2016" name="Mol. Biol. Evol.">
        <title>Comparative Genomics of Early-Diverging Mushroom-Forming Fungi Provides Insights into the Origins of Lignocellulose Decay Capabilities.</title>
        <authorList>
            <person name="Nagy L.G."/>
            <person name="Riley R."/>
            <person name="Tritt A."/>
            <person name="Adam C."/>
            <person name="Daum C."/>
            <person name="Floudas D."/>
            <person name="Sun H."/>
            <person name="Yadav J.S."/>
            <person name="Pangilinan J."/>
            <person name="Larsson K.H."/>
            <person name="Matsuura K."/>
            <person name="Barry K."/>
            <person name="Labutti K."/>
            <person name="Kuo R."/>
            <person name="Ohm R.A."/>
            <person name="Bhattacharya S.S."/>
            <person name="Shirouzu T."/>
            <person name="Yoshinaga Y."/>
            <person name="Martin F.M."/>
            <person name="Grigoriev I.V."/>
            <person name="Hibbett D.S."/>
        </authorList>
    </citation>
    <scope>NUCLEOTIDE SEQUENCE [LARGE SCALE GENOMIC DNA]</scope>
    <source>
        <strain evidence="19 20">CBS 109695</strain>
    </source>
</reference>
<evidence type="ECO:0000256" key="1">
    <source>
        <dbReference type="ARBA" id="ARBA00001947"/>
    </source>
</evidence>
<dbReference type="EC" id="4.2.1.24" evidence="5 17"/>
<evidence type="ECO:0000256" key="2">
    <source>
        <dbReference type="ARBA" id="ARBA00004694"/>
    </source>
</evidence>
<dbReference type="AlphaFoldDB" id="A0A166WWT0"/>
<evidence type="ECO:0000313" key="20">
    <source>
        <dbReference type="Proteomes" id="UP000076532"/>
    </source>
</evidence>
<feature type="binding site" evidence="15">
    <location>
        <position position="278"/>
    </location>
    <ligand>
        <name>5-aminolevulinate</name>
        <dbReference type="ChEBI" id="CHEBI:356416"/>
        <label>2</label>
    </ligand>
</feature>
<sequence length="329" mass="35334">MDISSILQGGYQHPVSRTWQGRATLTKSMLMYPIFITDDADASTEIASLPGQRRWGVNKLEGFLGPLVQKGLKSVILFGVPMTCEKDARGTPADDPAGPVMSAIVLLRKLFPDLYIAVDVCLCEYTSHGHCGVLHDDGTINTEPSVARIASVALSYAKAGAHCVAPSDMMDGRIKAIKRALIDGGYGNKCTLMSYAAKFASALYGPFRDAAGSAPSFGNRKCYQLPPSARGLARRAITRDAGEGADIIMVKPAMPYLDIIADAARLAPDHPLACYQVSGEFAMVHAGARAGVYDLRTMAFESVEGMVRAGATLILTYFTPDFLSWLDEE</sequence>
<comment type="pathway">
    <text evidence="2">Porphyrin-containing compound metabolism; protoporphyrin-IX biosynthesis; coproporphyrinogen-III from 5-aminolevulinate: step 1/4.</text>
</comment>
<evidence type="ECO:0000256" key="6">
    <source>
        <dbReference type="ARBA" id="ARBA00020771"/>
    </source>
</evidence>